<dbReference type="InterPro" id="IPR045340">
    <property type="entry name" value="DUF6533"/>
</dbReference>
<feature type="transmembrane region" description="Helical" evidence="1">
    <location>
        <begin position="140"/>
        <end position="160"/>
    </location>
</feature>
<sequence>MARPFKLQNGFLFPSSPFIRPCEGYWRSNRSMDVAARKALIFSSNCAYAASAITWYDYFITFPREVRSLWQRKFNVVTLLFILERYAALTLFTLRWISSYTITADSCRLTQIALKIVSFLVTFGIGLFTSFRAYAITGRMTLLVLAVTLCGMFSPAANIYNFARPSTLVYNREQLVCVMNPTAEAIQRTPKTSAPLPMLVRSITIFGDILVLVITWNKSYSIYRDSRRIKGFKPKVAVMLLRDGTLYFLTLALLNIAVLLQVTFGVLLNKNGASSFIFVSEAVASTLICRFILNLRDIAGDTKAADGTTGDSTTLNFATPSLLGNLAAPLHTSLLARTNSEDSDSDRGYRMAREPFMVDLETDHDVENKDVMAPE</sequence>
<reference evidence="3" key="1">
    <citation type="journal article" date="2021" name="New Phytol.">
        <title>Evolutionary innovations through gain and loss of genes in the ectomycorrhizal Boletales.</title>
        <authorList>
            <person name="Wu G."/>
            <person name="Miyauchi S."/>
            <person name="Morin E."/>
            <person name="Kuo A."/>
            <person name="Drula E."/>
            <person name="Varga T."/>
            <person name="Kohler A."/>
            <person name="Feng B."/>
            <person name="Cao Y."/>
            <person name="Lipzen A."/>
            <person name="Daum C."/>
            <person name="Hundley H."/>
            <person name="Pangilinan J."/>
            <person name="Johnson J."/>
            <person name="Barry K."/>
            <person name="LaButti K."/>
            <person name="Ng V."/>
            <person name="Ahrendt S."/>
            <person name="Min B."/>
            <person name="Choi I.G."/>
            <person name="Park H."/>
            <person name="Plett J.M."/>
            <person name="Magnuson J."/>
            <person name="Spatafora J.W."/>
            <person name="Nagy L.G."/>
            <person name="Henrissat B."/>
            <person name="Grigoriev I.V."/>
            <person name="Yang Z.L."/>
            <person name="Xu J."/>
            <person name="Martin F.M."/>
        </authorList>
    </citation>
    <scope>NUCLEOTIDE SEQUENCE</scope>
    <source>
        <strain evidence="3">KKN 215</strain>
    </source>
</reference>
<feature type="transmembrane region" description="Helical" evidence="1">
    <location>
        <begin position="244"/>
        <end position="267"/>
    </location>
</feature>
<comment type="caution">
    <text evidence="3">The sequence shown here is derived from an EMBL/GenBank/DDBJ whole genome shotgun (WGS) entry which is preliminary data.</text>
</comment>
<organism evidence="3 4">
    <name type="scientific">Cristinia sonorae</name>
    <dbReference type="NCBI Taxonomy" id="1940300"/>
    <lineage>
        <taxon>Eukaryota</taxon>
        <taxon>Fungi</taxon>
        <taxon>Dikarya</taxon>
        <taxon>Basidiomycota</taxon>
        <taxon>Agaricomycotina</taxon>
        <taxon>Agaricomycetes</taxon>
        <taxon>Agaricomycetidae</taxon>
        <taxon>Agaricales</taxon>
        <taxon>Pleurotineae</taxon>
        <taxon>Stephanosporaceae</taxon>
        <taxon>Cristinia</taxon>
    </lineage>
</organism>
<proteinExistence type="predicted"/>
<evidence type="ECO:0000313" key="4">
    <source>
        <dbReference type="Proteomes" id="UP000813824"/>
    </source>
</evidence>
<protein>
    <recommendedName>
        <fullName evidence="2">DUF6533 domain-containing protein</fullName>
    </recommendedName>
</protein>
<feature type="transmembrane region" description="Helical" evidence="1">
    <location>
        <begin position="74"/>
        <end position="97"/>
    </location>
</feature>
<dbReference type="OrthoDB" id="3052633at2759"/>
<dbReference type="AlphaFoldDB" id="A0A8K0UU86"/>
<keyword evidence="1" id="KW-1133">Transmembrane helix</keyword>
<feature type="transmembrane region" description="Helical" evidence="1">
    <location>
        <begin position="109"/>
        <end position="128"/>
    </location>
</feature>
<gene>
    <name evidence="3" type="ORF">BXZ70DRAFT_1005879</name>
</gene>
<dbReference type="EMBL" id="JAEVFJ010000007">
    <property type="protein sequence ID" value="KAH8103462.1"/>
    <property type="molecule type" value="Genomic_DNA"/>
</dbReference>
<feature type="transmembrane region" description="Helical" evidence="1">
    <location>
        <begin position="273"/>
        <end position="293"/>
    </location>
</feature>
<evidence type="ECO:0000313" key="3">
    <source>
        <dbReference type="EMBL" id="KAH8103462.1"/>
    </source>
</evidence>
<keyword evidence="1" id="KW-0472">Membrane</keyword>
<keyword evidence="1" id="KW-0812">Transmembrane</keyword>
<dbReference type="Proteomes" id="UP000813824">
    <property type="component" value="Unassembled WGS sequence"/>
</dbReference>
<dbReference type="Pfam" id="PF20151">
    <property type="entry name" value="DUF6533"/>
    <property type="match status" value="1"/>
</dbReference>
<accession>A0A8K0UU86</accession>
<feature type="domain" description="DUF6533" evidence="2">
    <location>
        <begin position="46"/>
        <end position="89"/>
    </location>
</feature>
<name>A0A8K0UU86_9AGAR</name>
<keyword evidence="4" id="KW-1185">Reference proteome</keyword>
<feature type="transmembrane region" description="Helical" evidence="1">
    <location>
        <begin position="203"/>
        <end position="223"/>
    </location>
</feature>
<evidence type="ECO:0000256" key="1">
    <source>
        <dbReference type="SAM" id="Phobius"/>
    </source>
</evidence>
<evidence type="ECO:0000259" key="2">
    <source>
        <dbReference type="Pfam" id="PF20151"/>
    </source>
</evidence>